<dbReference type="PRINTS" id="PR00834">
    <property type="entry name" value="PROTEASES2C"/>
</dbReference>
<dbReference type="InterPro" id="IPR036034">
    <property type="entry name" value="PDZ_sf"/>
</dbReference>
<comment type="similarity">
    <text evidence="1">Belongs to the peptidase S1C family.</text>
</comment>
<evidence type="ECO:0000313" key="7">
    <source>
        <dbReference type="Proteomes" id="UP000298246"/>
    </source>
</evidence>
<dbReference type="OrthoDB" id="9758917at2"/>
<gene>
    <name evidence="6" type="ORF">B5M42_10820</name>
</gene>
<keyword evidence="7" id="KW-1185">Reference proteome</keyword>
<dbReference type="PANTHER" id="PTHR22939">
    <property type="entry name" value="SERINE PROTEASE FAMILY S1C HTRA-RELATED"/>
    <property type="match status" value="1"/>
</dbReference>
<dbReference type="SUPFAM" id="SSF50494">
    <property type="entry name" value="Trypsin-like serine proteases"/>
    <property type="match status" value="1"/>
</dbReference>
<reference evidence="6 7" key="1">
    <citation type="submission" date="2017-03" db="EMBL/GenBank/DDBJ databases">
        <title>Isolation of Levoglucosan Utilizing Bacteria.</title>
        <authorList>
            <person name="Arya A.S."/>
        </authorList>
    </citation>
    <scope>NUCLEOTIDE SEQUENCE [LARGE SCALE GENOMIC DNA]</scope>
    <source>
        <strain evidence="6 7">MEC069</strain>
    </source>
</reference>
<dbReference type="GO" id="GO:0006508">
    <property type="term" value="P:proteolysis"/>
    <property type="evidence" value="ECO:0007669"/>
    <property type="project" value="UniProtKB-KW"/>
</dbReference>
<organism evidence="6 7">
    <name type="scientific">Paenibacillus athensensis</name>
    <dbReference type="NCBI Taxonomy" id="1967502"/>
    <lineage>
        <taxon>Bacteria</taxon>
        <taxon>Bacillati</taxon>
        <taxon>Bacillota</taxon>
        <taxon>Bacilli</taxon>
        <taxon>Bacillales</taxon>
        <taxon>Paenibacillaceae</taxon>
        <taxon>Paenibacillus</taxon>
    </lineage>
</organism>
<protein>
    <submittedName>
        <fullName evidence="6">Trypsin</fullName>
    </submittedName>
</protein>
<evidence type="ECO:0000259" key="5">
    <source>
        <dbReference type="SMART" id="SM00228"/>
    </source>
</evidence>
<accession>A0A4Y8Q2M7</accession>
<evidence type="ECO:0000256" key="1">
    <source>
        <dbReference type="ARBA" id="ARBA00010541"/>
    </source>
</evidence>
<dbReference type="GO" id="GO:0004252">
    <property type="term" value="F:serine-type endopeptidase activity"/>
    <property type="evidence" value="ECO:0007669"/>
    <property type="project" value="InterPro"/>
</dbReference>
<dbReference type="SUPFAM" id="SSF50156">
    <property type="entry name" value="PDZ domain-like"/>
    <property type="match status" value="1"/>
</dbReference>
<keyword evidence="4" id="KW-0720">Serine protease</keyword>
<dbReference type="Proteomes" id="UP000298246">
    <property type="component" value="Unassembled WGS sequence"/>
</dbReference>
<evidence type="ECO:0000256" key="3">
    <source>
        <dbReference type="ARBA" id="ARBA00022801"/>
    </source>
</evidence>
<evidence type="ECO:0000256" key="4">
    <source>
        <dbReference type="ARBA" id="ARBA00022825"/>
    </source>
</evidence>
<sequence>MNGEVYVKASSLVSQLGGKGSYDAASGTYAYQPVNEVAQAVEKTSASVVAIIGRYSNDASSGIKGSEDRFQLAHGTGVVWKSDGWIITNAHVVKDLKNMVVVTYDGKQYTGTAKYTDEESDLALVKIEAKNLSPAKFADNMNVQVGETVVAIGTPISFALRNSVTVGVVSGIDRSVHSTYRLLQTDAAINPGNSGGALLNLRGEVIGINSLKFAAVGVESLGFSIPSDTVMYVMDQFMKYGKVKRPYLGFTVEESWAALVGLPTDDPLKISYVNDKAAAAGIHKGDVLYSIDDVNVKTLVDLNERLKAYLPGDKVKLMLQSDGDLVQKEITLTEEN</sequence>
<dbReference type="Gene3D" id="2.40.10.120">
    <property type="match status" value="1"/>
</dbReference>
<dbReference type="EMBL" id="MYFO01000011">
    <property type="protein sequence ID" value="TFE88076.1"/>
    <property type="molecule type" value="Genomic_DNA"/>
</dbReference>
<keyword evidence="2" id="KW-0645">Protease</keyword>
<dbReference type="InterPro" id="IPR009003">
    <property type="entry name" value="Peptidase_S1_PA"/>
</dbReference>
<dbReference type="PANTHER" id="PTHR22939:SF129">
    <property type="entry name" value="SERINE PROTEASE HTRA2, MITOCHONDRIAL"/>
    <property type="match status" value="1"/>
</dbReference>
<evidence type="ECO:0000256" key="2">
    <source>
        <dbReference type="ARBA" id="ARBA00022670"/>
    </source>
</evidence>
<dbReference type="InterPro" id="IPR001478">
    <property type="entry name" value="PDZ"/>
</dbReference>
<dbReference type="Pfam" id="PF13180">
    <property type="entry name" value="PDZ_2"/>
    <property type="match status" value="1"/>
</dbReference>
<dbReference type="Gene3D" id="2.30.42.10">
    <property type="match status" value="1"/>
</dbReference>
<proteinExistence type="inferred from homology"/>
<feature type="domain" description="PDZ" evidence="5">
    <location>
        <begin position="246"/>
        <end position="323"/>
    </location>
</feature>
<evidence type="ECO:0000313" key="6">
    <source>
        <dbReference type="EMBL" id="TFE88076.1"/>
    </source>
</evidence>
<dbReference type="SMART" id="SM00228">
    <property type="entry name" value="PDZ"/>
    <property type="match status" value="1"/>
</dbReference>
<name>A0A4Y8Q2M7_9BACL</name>
<keyword evidence="3" id="KW-0378">Hydrolase</keyword>
<comment type="caution">
    <text evidence="6">The sequence shown here is derived from an EMBL/GenBank/DDBJ whole genome shotgun (WGS) entry which is preliminary data.</text>
</comment>
<dbReference type="Pfam" id="PF13365">
    <property type="entry name" value="Trypsin_2"/>
    <property type="match status" value="1"/>
</dbReference>
<dbReference type="InterPro" id="IPR001940">
    <property type="entry name" value="Peptidase_S1C"/>
</dbReference>
<dbReference type="AlphaFoldDB" id="A0A4Y8Q2M7"/>